<evidence type="ECO:0000256" key="2">
    <source>
        <dbReference type="SAM" id="MobiDB-lite"/>
    </source>
</evidence>
<dbReference type="GO" id="GO:0009090">
    <property type="term" value="P:homoserine biosynthetic process"/>
    <property type="evidence" value="ECO:0007669"/>
    <property type="project" value="TreeGrafter"/>
</dbReference>
<proteinExistence type="predicted"/>
<reference evidence="4 5" key="1">
    <citation type="journal article" date="2018" name="Mol. Plant">
        <title>The genome of Artemisia annua provides insight into the evolution of Asteraceae family and artemisinin biosynthesis.</title>
        <authorList>
            <person name="Shen Q."/>
            <person name="Zhang L."/>
            <person name="Liao Z."/>
            <person name="Wang S."/>
            <person name="Yan T."/>
            <person name="Shi P."/>
            <person name="Liu M."/>
            <person name="Fu X."/>
            <person name="Pan Q."/>
            <person name="Wang Y."/>
            <person name="Lv Z."/>
            <person name="Lu X."/>
            <person name="Zhang F."/>
            <person name="Jiang W."/>
            <person name="Ma Y."/>
            <person name="Chen M."/>
            <person name="Hao X."/>
            <person name="Li L."/>
            <person name="Tang Y."/>
            <person name="Lv G."/>
            <person name="Zhou Y."/>
            <person name="Sun X."/>
            <person name="Brodelius P.E."/>
            <person name="Rose J.K.C."/>
            <person name="Tang K."/>
        </authorList>
    </citation>
    <scope>NUCLEOTIDE SEQUENCE [LARGE SCALE GENOMIC DNA]</scope>
    <source>
        <strain evidence="5">cv. Huhao1</strain>
        <tissue evidence="4">Leaf</tissue>
    </source>
</reference>
<sequence>MDSDLHGKSYHDTSQAAFGQKGKSDEPMISMLYQPPFESAYGTVSIPTPEKQHFVVGKFVKRKDCVRALRAVHSRFYLSKTSIAVSIIGPGLIGATLLPAKGSASEHAKKFLLQAAELKEKSNTDLRVMGVIGSTTMLLSNTQNHHGKLIPFQYHAVENVLQIPPAVHGFHEFADITAEEVGTAEMTSYPNIESYLAVLCVYAGIILLKYMTSDSNIESYPDLITFERAEFGRIERHHFNQYRIFTVGVSYYMFLHGINSSQMYDSDPDIDRAAFGRIEKVTNFNVLVPQVSLGGVEFLIDTSRQCTSLWGPYGGAFYLVVVQFLLDHDLHKSDSVSVEIDEPNSIEAMSFDEEVIGEFKDKFMKDSKTKYVERLVKNSSEAIEEAIHEHSKCNLILVGRMPEGELVASLRKRSKCPEMGSVGNLLFSPEFNCLTLVFVVQQYHSQLSMHSLISLKEDEVTTKDKLGKLINHIKRG</sequence>
<dbReference type="PANTHER" id="PTHR43070:SF5">
    <property type="entry name" value="HOMOSERINE DEHYDROGENASE"/>
    <property type="match status" value="1"/>
</dbReference>
<evidence type="ECO:0000313" key="4">
    <source>
        <dbReference type="EMBL" id="PWA69974.1"/>
    </source>
</evidence>
<organism evidence="4 5">
    <name type="scientific">Artemisia annua</name>
    <name type="common">Sweet wormwood</name>
    <dbReference type="NCBI Taxonomy" id="35608"/>
    <lineage>
        <taxon>Eukaryota</taxon>
        <taxon>Viridiplantae</taxon>
        <taxon>Streptophyta</taxon>
        <taxon>Embryophyta</taxon>
        <taxon>Tracheophyta</taxon>
        <taxon>Spermatophyta</taxon>
        <taxon>Magnoliopsida</taxon>
        <taxon>eudicotyledons</taxon>
        <taxon>Gunneridae</taxon>
        <taxon>Pentapetalae</taxon>
        <taxon>asterids</taxon>
        <taxon>campanulids</taxon>
        <taxon>Asterales</taxon>
        <taxon>Asteraceae</taxon>
        <taxon>Asteroideae</taxon>
        <taxon>Anthemideae</taxon>
        <taxon>Artemisiinae</taxon>
        <taxon>Artemisia</taxon>
    </lineage>
</organism>
<dbReference type="GO" id="GO:0004412">
    <property type="term" value="F:homoserine dehydrogenase activity"/>
    <property type="evidence" value="ECO:0007669"/>
    <property type="project" value="InterPro"/>
</dbReference>
<feature type="compositionally biased region" description="Basic and acidic residues" evidence="2">
    <location>
        <begin position="1"/>
        <end position="11"/>
    </location>
</feature>
<accession>A0A2U1N8Z6</accession>
<dbReference type="OrthoDB" id="1701512at2759"/>
<feature type="region of interest" description="Disordered" evidence="2">
    <location>
        <begin position="1"/>
        <end position="22"/>
    </location>
</feature>
<dbReference type="InterPro" id="IPR011147">
    <property type="entry name" value="Bifunc_Aspkin/hSer_DH"/>
</dbReference>
<feature type="domain" description="Cation/H(+) antiporter C-terminal" evidence="3">
    <location>
        <begin position="348"/>
        <end position="444"/>
    </location>
</feature>
<dbReference type="AlphaFoldDB" id="A0A2U1N8Z6"/>
<evidence type="ECO:0000259" key="3">
    <source>
        <dbReference type="Pfam" id="PF23259"/>
    </source>
</evidence>
<comment type="caution">
    <text evidence="4">The sequence shown here is derived from an EMBL/GenBank/DDBJ whole genome shotgun (WGS) entry which is preliminary data.</text>
</comment>
<dbReference type="EMBL" id="PKPP01003326">
    <property type="protein sequence ID" value="PWA69974.1"/>
    <property type="molecule type" value="Genomic_DNA"/>
</dbReference>
<protein>
    <submittedName>
        <fullName evidence="4">Cation/H+ exchanger 19</fullName>
    </submittedName>
</protein>
<name>A0A2U1N8Z6_ARTAN</name>
<dbReference type="Pfam" id="PF23259">
    <property type="entry name" value="CHX17_C"/>
    <property type="match status" value="1"/>
</dbReference>
<evidence type="ECO:0000256" key="1">
    <source>
        <dbReference type="ARBA" id="ARBA00022857"/>
    </source>
</evidence>
<gene>
    <name evidence="4" type="ORF">CTI12_AA293370</name>
</gene>
<dbReference type="GO" id="GO:0009067">
    <property type="term" value="P:aspartate family amino acid biosynthetic process"/>
    <property type="evidence" value="ECO:0007669"/>
    <property type="project" value="InterPro"/>
</dbReference>
<dbReference type="PANTHER" id="PTHR43070">
    <property type="match status" value="1"/>
</dbReference>
<keyword evidence="5" id="KW-1185">Reference proteome</keyword>
<dbReference type="InterPro" id="IPR057290">
    <property type="entry name" value="CHX17_C"/>
</dbReference>
<evidence type="ECO:0000313" key="5">
    <source>
        <dbReference type="Proteomes" id="UP000245207"/>
    </source>
</evidence>
<dbReference type="Proteomes" id="UP000245207">
    <property type="component" value="Unassembled WGS sequence"/>
</dbReference>
<keyword evidence="1" id="KW-0521">NADP</keyword>